<keyword evidence="2" id="KW-0472">Membrane</keyword>
<keyword evidence="2" id="KW-1133">Transmembrane helix</keyword>
<dbReference type="GO" id="GO:0016757">
    <property type="term" value="F:glycosyltransferase activity"/>
    <property type="evidence" value="ECO:0007669"/>
    <property type="project" value="InterPro"/>
</dbReference>
<proteinExistence type="predicted"/>
<evidence type="ECO:0000259" key="3">
    <source>
        <dbReference type="Pfam" id="PF00534"/>
    </source>
</evidence>
<dbReference type="GO" id="GO:0009103">
    <property type="term" value="P:lipopolysaccharide biosynthetic process"/>
    <property type="evidence" value="ECO:0007669"/>
    <property type="project" value="TreeGrafter"/>
</dbReference>
<evidence type="ECO:0000313" key="6">
    <source>
        <dbReference type="Proteomes" id="UP000313988"/>
    </source>
</evidence>
<keyword evidence="1 5" id="KW-0808">Transferase</keyword>
<name>A0A5C4Y7E0_9DEIO</name>
<dbReference type="PANTHER" id="PTHR46401:SF2">
    <property type="entry name" value="GLYCOSYLTRANSFERASE WBBK-RELATED"/>
    <property type="match status" value="1"/>
</dbReference>
<dbReference type="Gene3D" id="3.40.50.2000">
    <property type="entry name" value="Glycogen Phosphorylase B"/>
    <property type="match status" value="2"/>
</dbReference>
<evidence type="ECO:0000256" key="2">
    <source>
        <dbReference type="SAM" id="Phobius"/>
    </source>
</evidence>
<protein>
    <submittedName>
        <fullName evidence="4 5">Glycosyltransferase</fullName>
    </submittedName>
</protein>
<evidence type="ECO:0000256" key="1">
    <source>
        <dbReference type="ARBA" id="ARBA00022679"/>
    </source>
</evidence>
<accession>A0A5C4Y7E0</accession>
<organism evidence="5 6">
    <name type="scientific">Deinococcus radiopugnans ATCC 19172</name>
    <dbReference type="NCBI Taxonomy" id="585398"/>
    <lineage>
        <taxon>Bacteria</taxon>
        <taxon>Thermotogati</taxon>
        <taxon>Deinococcota</taxon>
        <taxon>Deinococci</taxon>
        <taxon>Deinococcales</taxon>
        <taxon>Deinococcaceae</taxon>
        <taxon>Deinococcus</taxon>
    </lineage>
</organism>
<dbReference type="EMBL" id="JACHEW010000018">
    <property type="protein sequence ID" value="MBB6017759.1"/>
    <property type="molecule type" value="Genomic_DNA"/>
</dbReference>
<dbReference type="AlphaFoldDB" id="A0A5C4Y7E0"/>
<dbReference type="RefSeq" id="WP_139402218.1">
    <property type="nucleotide sequence ID" value="NZ_JACHEW010000018.1"/>
</dbReference>
<feature type="domain" description="Glycosyl transferase family 1" evidence="3">
    <location>
        <begin position="207"/>
        <end position="357"/>
    </location>
</feature>
<sequence length="382" mass="44285">MNVKKKAILIIVDHYLPGFKSGGPVKSIANILNGLLDREQIDVLTKDRDLGDENPYNNIESNSWNKLNNYKVYYMSSDNVGILNIYKFLRRNPYRLIYLNSFFSLLTINVLIACSLIGTRRSKLLLAPRGEFSPGALEQSRFKKYIYIKVFKIIFNNLKIVFHASNEMEKLHIEKTLGPDTHIRIASDIPDPTMPHLPNTKIGNDVLNIVFISRISPKKNILYALKILTMLDHRFTFDIYGPIEDQKYWESCVAYIDKHDLQDKVFYRGAVKPDKTQSVFKQYDVFFFPTLGENFGHVIYEALASGCPVLTSDMTPWDDLEKYGAGWTIPLVDENQYVKTLAQINSMSLKEKTKLSERSWRYANNKVDYEEIIRKHIELFEI</sequence>
<comment type="caution">
    <text evidence="5">The sequence shown here is derived from an EMBL/GenBank/DDBJ whole genome shotgun (WGS) entry which is preliminary data.</text>
</comment>
<dbReference type="EMBL" id="VDMO01000007">
    <property type="protein sequence ID" value="TNM71436.1"/>
    <property type="molecule type" value="Genomic_DNA"/>
</dbReference>
<dbReference type="PANTHER" id="PTHR46401">
    <property type="entry name" value="GLYCOSYLTRANSFERASE WBBK-RELATED"/>
    <property type="match status" value="1"/>
</dbReference>
<reference evidence="4 7" key="2">
    <citation type="submission" date="2020-08" db="EMBL/GenBank/DDBJ databases">
        <title>Genomic Encyclopedia of Type Strains, Phase IV (KMG-IV): sequencing the most valuable type-strain genomes for metagenomic binning, comparative biology and taxonomic classification.</title>
        <authorList>
            <person name="Goeker M."/>
        </authorList>
    </citation>
    <scope>NUCLEOTIDE SEQUENCE [LARGE SCALE GENOMIC DNA]</scope>
    <source>
        <strain evidence="4 7">DSM 12027</strain>
    </source>
</reference>
<feature type="transmembrane region" description="Helical" evidence="2">
    <location>
        <begin position="96"/>
        <end position="118"/>
    </location>
</feature>
<dbReference type="SUPFAM" id="SSF53756">
    <property type="entry name" value="UDP-Glycosyltransferase/glycogen phosphorylase"/>
    <property type="match status" value="1"/>
</dbReference>
<dbReference type="OrthoDB" id="9772485at2"/>
<evidence type="ECO:0000313" key="7">
    <source>
        <dbReference type="Proteomes" id="UP000629870"/>
    </source>
</evidence>
<dbReference type="Proteomes" id="UP000313988">
    <property type="component" value="Unassembled WGS sequence"/>
</dbReference>
<keyword evidence="2" id="KW-0812">Transmembrane</keyword>
<evidence type="ECO:0000313" key="4">
    <source>
        <dbReference type="EMBL" id="MBB6017759.1"/>
    </source>
</evidence>
<dbReference type="Proteomes" id="UP000629870">
    <property type="component" value="Unassembled WGS sequence"/>
</dbReference>
<reference evidence="5 6" key="1">
    <citation type="submission" date="2019-06" db="EMBL/GenBank/DDBJ databases">
        <title>Genome sequence of Deinococcus radiopugnans ATCC 19172.</title>
        <authorList>
            <person name="Maclea K.S."/>
            <person name="Maynard C.R."/>
        </authorList>
    </citation>
    <scope>NUCLEOTIDE SEQUENCE [LARGE SCALE GENOMIC DNA]</scope>
    <source>
        <strain evidence="5 6">ATCC 19172</strain>
    </source>
</reference>
<evidence type="ECO:0000313" key="5">
    <source>
        <dbReference type="EMBL" id="TNM71436.1"/>
    </source>
</evidence>
<gene>
    <name evidence="5" type="ORF">FHR04_07740</name>
    <name evidence="4" type="ORF">HNQ04_003028</name>
</gene>
<keyword evidence="7" id="KW-1185">Reference proteome</keyword>
<dbReference type="InterPro" id="IPR001296">
    <property type="entry name" value="Glyco_trans_1"/>
</dbReference>
<dbReference type="Pfam" id="PF00534">
    <property type="entry name" value="Glycos_transf_1"/>
    <property type="match status" value="1"/>
</dbReference>